<name>A0A450UFH6_9GAMM</name>
<evidence type="ECO:0000313" key="3">
    <source>
        <dbReference type="EMBL" id="VFJ91306.1"/>
    </source>
</evidence>
<proteinExistence type="predicted"/>
<evidence type="ECO:0000256" key="1">
    <source>
        <dbReference type="SAM" id="Phobius"/>
    </source>
</evidence>
<gene>
    <name evidence="3" type="ORF">BECKLFY1418A_GA0070994_101516</name>
    <name evidence="2" type="ORF">BECKLFY1418B_GA0070995_100833</name>
</gene>
<keyword evidence="1" id="KW-1133">Transmembrane helix</keyword>
<keyword evidence="1" id="KW-0472">Membrane</keyword>
<reference evidence="3" key="1">
    <citation type="submission" date="2019-02" db="EMBL/GenBank/DDBJ databases">
        <authorList>
            <person name="Gruber-Vodicka R. H."/>
            <person name="Seah K. B. B."/>
        </authorList>
    </citation>
    <scope>NUCLEOTIDE SEQUENCE</scope>
    <source>
        <strain evidence="3">BECK_M6</strain>
        <strain evidence="2">BECK_M7</strain>
    </source>
</reference>
<keyword evidence="1" id="KW-0812">Transmembrane</keyword>
<protein>
    <submittedName>
        <fullName evidence="3">Uncharacterized protein</fullName>
    </submittedName>
</protein>
<feature type="transmembrane region" description="Helical" evidence="1">
    <location>
        <begin position="20"/>
        <end position="38"/>
    </location>
</feature>
<dbReference type="EMBL" id="CAADFH010000015">
    <property type="protein sequence ID" value="VFJ91306.1"/>
    <property type="molecule type" value="Genomic_DNA"/>
</dbReference>
<accession>A0A450UFH6</accession>
<dbReference type="EMBL" id="CAADFF010000008">
    <property type="protein sequence ID" value="VFJ87890.1"/>
    <property type="molecule type" value="Genomic_DNA"/>
</dbReference>
<dbReference type="AlphaFoldDB" id="A0A450UFH6"/>
<sequence>MSKLSTKEKIASIINHWSQLLIVLGVSLTVGMMVFFTYEDVDPYIELLFFIFMIVLFSVALLKQHKDYLHMQRDREKLLERMRDMADDRRPS</sequence>
<feature type="transmembrane region" description="Helical" evidence="1">
    <location>
        <begin position="44"/>
        <end position="62"/>
    </location>
</feature>
<evidence type="ECO:0000313" key="2">
    <source>
        <dbReference type="EMBL" id="VFJ87890.1"/>
    </source>
</evidence>
<organism evidence="3">
    <name type="scientific">Candidatus Kentrum sp. LFY</name>
    <dbReference type="NCBI Taxonomy" id="2126342"/>
    <lineage>
        <taxon>Bacteria</taxon>
        <taxon>Pseudomonadati</taxon>
        <taxon>Pseudomonadota</taxon>
        <taxon>Gammaproteobacteria</taxon>
        <taxon>Candidatus Kentrum</taxon>
    </lineage>
</organism>